<evidence type="ECO:0000256" key="1">
    <source>
        <dbReference type="SAM" id="MobiDB-lite"/>
    </source>
</evidence>
<keyword evidence="2" id="KW-0812">Transmembrane</keyword>
<feature type="region of interest" description="Disordered" evidence="1">
    <location>
        <begin position="85"/>
        <end position="123"/>
    </location>
</feature>
<comment type="caution">
    <text evidence="3">The sequence shown here is derived from an EMBL/GenBank/DDBJ whole genome shotgun (WGS) entry which is preliminary data.</text>
</comment>
<proteinExistence type="predicted"/>
<dbReference type="Proteomes" id="UP001177023">
    <property type="component" value="Unassembled WGS sequence"/>
</dbReference>
<accession>A0AA36CQV4</accession>
<sequence length="123" mass="14096">MFYACLATLFCLIVGTTGIALSLIDIDRYNFGLYLALLSVVGATVSVAFWIISPTICANPRCVQGIVDRYGYKLDPLRNFTTKHFGQTRESRREKMRTQRRELLGVEPRDVAESRFRKKKSKR</sequence>
<dbReference type="EMBL" id="CATQJA010002607">
    <property type="protein sequence ID" value="CAJ0572811.1"/>
    <property type="molecule type" value="Genomic_DNA"/>
</dbReference>
<evidence type="ECO:0000313" key="4">
    <source>
        <dbReference type="Proteomes" id="UP001177023"/>
    </source>
</evidence>
<feature type="transmembrane region" description="Helical" evidence="2">
    <location>
        <begin position="32"/>
        <end position="52"/>
    </location>
</feature>
<gene>
    <name evidence="3" type="ORF">MSPICULIGERA_LOCUS11188</name>
</gene>
<evidence type="ECO:0000256" key="2">
    <source>
        <dbReference type="SAM" id="Phobius"/>
    </source>
</evidence>
<feature type="non-terminal residue" evidence="3">
    <location>
        <position position="1"/>
    </location>
</feature>
<keyword evidence="4" id="KW-1185">Reference proteome</keyword>
<reference evidence="3" key="1">
    <citation type="submission" date="2023-06" db="EMBL/GenBank/DDBJ databases">
        <authorList>
            <person name="Delattre M."/>
        </authorList>
    </citation>
    <scope>NUCLEOTIDE SEQUENCE</scope>
    <source>
        <strain evidence="3">AF72</strain>
    </source>
</reference>
<evidence type="ECO:0000313" key="3">
    <source>
        <dbReference type="EMBL" id="CAJ0572811.1"/>
    </source>
</evidence>
<dbReference type="AlphaFoldDB" id="A0AA36CQV4"/>
<protein>
    <submittedName>
        <fullName evidence="3">Uncharacterized protein</fullName>
    </submittedName>
</protein>
<feature type="compositionally biased region" description="Basic and acidic residues" evidence="1">
    <location>
        <begin position="87"/>
        <end position="115"/>
    </location>
</feature>
<name>A0AA36CQV4_9BILA</name>
<keyword evidence="2" id="KW-1133">Transmembrane helix</keyword>
<organism evidence="3 4">
    <name type="scientific">Mesorhabditis spiculigera</name>
    <dbReference type="NCBI Taxonomy" id="96644"/>
    <lineage>
        <taxon>Eukaryota</taxon>
        <taxon>Metazoa</taxon>
        <taxon>Ecdysozoa</taxon>
        <taxon>Nematoda</taxon>
        <taxon>Chromadorea</taxon>
        <taxon>Rhabditida</taxon>
        <taxon>Rhabditina</taxon>
        <taxon>Rhabditomorpha</taxon>
        <taxon>Rhabditoidea</taxon>
        <taxon>Rhabditidae</taxon>
        <taxon>Mesorhabditinae</taxon>
        <taxon>Mesorhabditis</taxon>
    </lineage>
</organism>
<keyword evidence="2" id="KW-0472">Membrane</keyword>